<dbReference type="InterPro" id="IPR020471">
    <property type="entry name" value="AKR"/>
</dbReference>
<sequence length="338" mass="38190">MEELTLPKVIFGTSGLGNLYVALPDEVKRSIVNESIKYSPRPAVFDSAGKYGAGLALESLGRSLKELNINPKDVLISNKLGWLRTELKTAEPTFEPGIWKNLEYDAVQKISYDGILECYEQGNKLLGNYHAQLVSVHDPDEYLAASDDEEDKKRRYQDILDAYRALNELKQAGKVKAIGVGAKDWRIIRKITEDVKLDWVMIANSMTIHSHPTPLVNFMQQLSHQGVAVINSSVFNGGFLTGSAYYNYQLTDPEKDKNLYHWRQQFYQLCEDYKIRPVEACVIFGLNAPGVTSIALNTTQVERVVQNVALPNSIIPEGFWKKMKERGLIDQFYASSYL</sequence>
<dbReference type="InterPro" id="IPR036812">
    <property type="entry name" value="NAD(P)_OxRdtase_dom_sf"/>
</dbReference>
<dbReference type="AlphaFoldDB" id="A0A1T5NL10"/>
<dbReference type="GO" id="GO:0016491">
    <property type="term" value="F:oxidoreductase activity"/>
    <property type="evidence" value="ECO:0007669"/>
    <property type="project" value="InterPro"/>
</dbReference>
<evidence type="ECO:0000313" key="3">
    <source>
        <dbReference type="Proteomes" id="UP000190166"/>
    </source>
</evidence>
<dbReference type="CDD" id="cd19152">
    <property type="entry name" value="AKR_AKR15A"/>
    <property type="match status" value="1"/>
</dbReference>
<reference evidence="2 3" key="1">
    <citation type="submission" date="2017-02" db="EMBL/GenBank/DDBJ databases">
        <authorList>
            <person name="Peterson S.W."/>
        </authorList>
    </citation>
    <scope>NUCLEOTIDE SEQUENCE [LARGE SCALE GENOMIC DNA]</scope>
    <source>
        <strain evidence="2 3">DSM 18108</strain>
    </source>
</reference>
<evidence type="ECO:0000313" key="2">
    <source>
        <dbReference type="EMBL" id="SKD00759.1"/>
    </source>
</evidence>
<dbReference type="PANTHER" id="PTHR42686:SF1">
    <property type="entry name" value="GH17980P-RELATED"/>
    <property type="match status" value="1"/>
</dbReference>
<dbReference type="EMBL" id="FUZZ01000001">
    <property type="protein sequence ID" value="SKD00759.1"/>
    <property type="molecule type" value="Genomic_DNA"/>
</dbReference>
<gene>
    <name evidence="2" type="ORF">SAMN05660461_1945</name>
</gene>
<keyword evidence="3" id="KW-1185">Reference proteome</keyword>
<accession>A0A1T5NL10</accession>
<name>A0A1T5NL10_9BACT</name>
<dbReference type="Gene3D" id="3.20.20.100">
    <property type="entry name" value="NADP-dependent oxidoreductase domain"/>
    <property type="match status" value="1"/>
</dbReference>
<dbReference type="GO" id="GO:0005829">
    <property type="term" value="C:cytosol"/>
    <property type="evidence" value="ECO:0007669"/>
    <property type="project" value="TreeGrafter"/>
</dbReference>
<dbReference type="Proteomes" id="UP000190166">
    <property type="component" value="Unassembled WGS sequence"/>
</dbReference>
<dbReference type="InterPro" id="IPR023210">
    <property type="entry name" value="NADP_OxRdtase_dom"/>
</dbReference>
<dbReference type="RefSeq" id="WP_079469169.1">
    <property type="nucleotide sequence ID" value="NZ_FUZZ01000001.1"/>
</dbReference>
<dbReference type="PANTHER" id="PTHR42686">
    <property type="entry name" value="GH17980P-RELATED"/>
    <property type="match status" value="1"/>
</dbReference>
<protein>
    <submittedName>
        <fullName evidence="2">D-threo-aldose 1-dehydrogenase</fullName>
    </submittedName>
</protein>
<proteinExistence type="predicted"/>
<organism evidence="2 3">
    <name type="scientific">Chitinophaga ginsengisegetis</name>
    <dbReference type="NCBI Taxonomy" id="393003"/>
    <lineage>
        <taxon>Bacteria</taxon>
        <taxon>Pseudomonadati</taxon>
        <taxon>Bacteroidota</taxon>
        <taxon>Chitinophagia</taxon>
        <taxon>Chitinophagales</taxon>
        <taxon>Chitinophagaceae</taxon>
        <taxon>Chitinophaga</taxon>
    </lineage>
</organism>
<dbReference type="SUPFAM" id="SSF51430">
    <property type="entry name" value="NAD(P)-linked oxidoreductase"/>
    <property type="match status" value="1"/>
</dbReference>
<evidence type="ECO:0000259" key="1">
    <source>
        <dbReference type="Pfam" id="PF00248"/>
    </source>
</evidence>
<feature type="domain" description="NADP-dependent oxidoreductase" evidence="1">
    <location>
        <begin position="8"/>
        <end position="317"/>
    </location>
</feature>
<dbReference type="STRING" id="393003.SAMN05660461_1945"/>
<dbReference type="Pfam" id="PF00248">
    <property type="entry name" value="Aldo_ket_red"/>
    <property type="match status" value="1"/>
</dbReference>